<keyword evidence="4" id="KW-0539">Nucleus</keyword>
<dbReference type="Pfam" id="PF03514">
    <property type="entry name" value="GRAS"/>
    <property type="match status" value="2"/>
</dbReference>
<protein>
    <submittedName>
        <fullName evidence="7">Scarecrow-like protein 14</fullName>
    </submittedName>
</protein>
<feature type="short sequence motif" description="VHIID" evidence="5">
    <location>
        <begin position="511"/>
        <end position="515"/>
    </location>
</feature>
<evidence type="ECO:0000256" key="1">
    <source>
        <dbReference type="ARBA" id="ARBA00004123"/>
    </source>
</evidence>
<feature type="region of interest" description="SAW" evidence="5">
    <location>
        <begin position="700"/>
        <end position="775"/>
    </location>
</feature>
<feature type="short sequence motif" description="VHIID" evidence="5">
    <location>
        <begin position="1270"/>
        <end position="1274"/>
    </location>
</feature>
<evidence type="ECO:0000256" key="3">
    <source>
        <dbReference type="ARBA" id="ARBA00023163"/>
    </source>
</evidence>
<gene>
    <name evidence="7" type="primary">SCL14_8</name>
    <name evidence="7" type="ORF">CFP56_011784</name>
</gene>
<accession>A0AAW0KWR6</accession>
<keyword evidence="8" id="KW-1185">Reference proteome</keyword>
<dbReference type="EMBL" id="PKMF04000194">
    <property type="protein sequence ID" value="KAK7843935.1"/>
    <property type="molecule type" value="Genomic_DNA"/>
</dbReference>
<evidence type="ECO:0000313" key="7">
    <source>
        <dbReference type="EMBL" id="KAK7843935.1"/>
    </source>
</evidence>
<feature type="compositionally biased region" description="Low complexity" evidence="6">
    <location>
        <begin position="910"/>
        <end position="921"/>
    </location>
</feature>
<feature type="compositionally biased region" description="Low complexity" evidence="6">
    <location>
        <begin position="152"/>
        <end position="174"/>
    </location>
</feature>
<feature type="region of interest" description="Disordered" evidence="6">
    <location>
        <begin position="299"/>
        <end position="331"/>
    </location>
</feature>
<organism evidence="7 8">
    <name type="scientific">Quercus suber</name>
    <name type="common">Cork oak</name>
    <dbReference type="NCBI Taxonomy" id="58331"/>
    <lineage>
        <taxon>Eukaryota</taxon>
        <taxon>Viridiplantae</taxon>
        <taxon>Streptophyta</taxon>
        <taxon>Embryophyta</taxon>
        <taxon>Tracheophyta</taxon>
        <taxon>Spermatophyta</taxon>
        <taxon>Magnoliopsida</taxon>
        <taxon>eudicotyledons</taxon>
        <taxon>Gunneridae</taxon>
        <taxon>Pentapetalae</taxon>
        <taxon>rosids</taxon>
        <taxon>fabids</taxon>
        <taxon>Fagales</taxon>
        <taxon>Fagaceae</taxon>
        <taxon>Quercus</taxon>
    </lineage>
</organism>
<evidence type="ECO:0000256" key="5">
    <source>
        <dbReference type="PROSITE-ProRule" id="PRU01191"/>
    </source>
</evidence>
<name>A0AAW0KWR6_QUESU</name>
<dbReference type="GO" id="GO:0005634">
    <property type="term" value="C:nucleus"/>
    <property type="evidence" value="ECO:0007669"/>
    <property type="project" value="UniProtKB-SubCell"/>
</dbReference>
<feature type="region of interest" description="Disordered" evidence="6">
    <location>
        <begin position="374"/>
        <end position="393"/>
    </location>
</feature>
<feature type="region of interest" description="Leucine repeat II (LRII)" evidence="5">
    <location>
        <begin position="1320"/>
        <end position="1352"/>
    </location>
</feature>
<feature type="region of interest" description="VHIID" evidence="5">
    <location>
        <begin position="480"/>
        <end position="545"/>
    </location>
</feature>
<feature type="region of interest" description="Disordered" evidence="6">
    <location>
        <begin position="140"/>
        <end position="210"/>
    </location>
</feature>
<feature type="compositionally biased region" description="Basic residues" evidence="6">
    <location>
        <begin position="1145"/>
        <end position="1154"/>
    </location>
</feature>
<feature type="compositionally biased region" description="Basic and acidic residues" evidence="6">
    <location>
        <begin position="299"/>
        <end position="325"/>
    </location>
</feature>
<feature type="region of interest" description="Leucine repeat II (LRII)" evidence="5">
    <location>
        <begin position="561"/>
        <end position="593"/>
    </location>
</feature>
<dbReference type="PROSITE" id="PS50985">
    <property type="entry name" value="GRAS"/>
    <property type="match status" value="2"/>
</dbReference>
<comment type="similarity">
    <text evidence="5">Belongs to the GRAS family.</text>
</comment>
<keyword evidence="2" id="KW-0805">Transcription regulation</keyword>
<reference evidence="7 8" key="1">
    <citation type="journal article" date="2018" name="Sci. Data">
        <title>The draft genome sequence of cork oak.</title>
        <authorList>
            <person name="Ramos A.M."/>
            <person name="Usie A."/>
            <person name="Barbosa P."/>
            <person name="Barros P.M."/>
            <person name="Capote T."/>
            <person name="Chaves I."/>
            <person name="Simoes F."/>
            <person name="Abreu I."/>
            <person name="Carrasquinho I."/>
            <person name="Faro C."/>
            <person name="Guimaraes J.B."/>
            <person name="Mendonca D."/>
            <person name="Nobrega F."/>
            <person name="Rodrigues L."/>
            <person name="Saibo N.J.M."/>
            <person name="Varela M.C."/>
            <person name="Egas C."/>
            <person name="Matos J."/>
            <person name="Miguel C.M."/>
            <person name="Oliveira M.M."/>
            <person name="Ricardo C.P."/>
            <person name="Goncalves S."/>
        </authorList>
    </citation>
    <scope>NUCLEOTIDE SEQUENCE [LARGE SCALE GENOMIC DNA]</scope>
    <source>
        <strain evidence="8">cv. HL8</strain>
    </source>
</reference>
<comment type="caution">
    <text evidence="7">The sequence shown here is derived from an EMBL/GenBank/DDBJ whole genome shotgun (WGS) entry which is preliminary data.</text>
</comment>
<sequence>MDSSSNFLDGVTTMSPNSEDNFSNLINEYTFNQLSAPTTDLNFLGSPNLSPDSDLGPTGFEPSITTTVGPEGQPYDAPHVVFPPMLQADSTSSSYDSDFSETVLKYINQILMEENIENKPCMFYDPLGLKDTEKSFYDALGQNYPPLPNQNSVESPVFSSSSCDYGTTSTSSSSPVNDSQALSDHGEHNYQPSSSPPPFPGDYNAVQSNFKPTDHKSQFFGNLPNGSVNYLGDGLEFMAQNIFTDSKSILQFRRGLEEASKFLPKSNNLVIDLESNVVSSTKRKGEDLKVESLVVKSEKESYSRDGSRGRKNHAREEIELEEGRSNKQTAVYVEKSEETELSEMFDKVLLCTDAPAAMYGDNCEHLQNDASKASLETQGGNGGKGSRNKKQVRKKETVDLRNLLILCAQAVSAGDGRTANEVLKQVRDHSTPFGDGSQRLAYFFANGLEARLAGTKVGTQIFYTPLFSMRMSAAELLKAYRVHLSACPFKRITLFFGMKCILRAAEKATTLHVVDFGIHYGFQWPILIQFLSKRPEGPPKLRITGVDLPQPGFRPTESIEETGRRLEKYCKRFNVPFEYNAIASQNWETIRIEELKIERNEVLAVTCAFRMKNLLDETIEGISPRDAFLNLIRRMKPDIFVNSIVNGSFNSPFFHTRFREALFHYSALYDMFDVTISRNNPERLMFEREFYGREVMNVIACEGLERVERPETYKQCQVRISRAGFKSLPLNQEQMNMFRARMKAWYHKDFILDEDNHWLLQGWKGRIVYASSSWVPDQFSNLIDEYTFNQLSPLPTTDLNFLEGPNLLSDVDLGPTGFEPSITTTDGPEGQPYDPPHVVMPPMLQADSTTSPDDNDFSETVFKYMNQILMEENIENKPCMFYDPLGLKDTEKSFYDALGKQNPPLPNQNSGESSGLSSSSGDYGTNSASSSSTVNDALWLNDLGEHNYRPSLSPPPMLGEYNAVQSNFNPTDQSQFFGNLSDDSVNHFGDGLEAMAQNIFTNSESLLQFRRGLEEASKFLPKSDNLVIDLESNKVSSSEWKGEDLKVESLVVKGEKESDSSDRLIGRKNREREEIELEEGRSNKQTAVYVEESEETELSEMLDKVLLCIGAPASLYGDNCEPLQNDANKALPQTKGQAQGGNGGKRSRNKKQGKKKETVDLRSLLILCAQAVSTGDGRTANELLKQVRQHSTPFGDGSQRLAHFFANGLEARLAGTSVGTQMFYTSNRVLSTLEKLKAYQVHLSACPFKRISYSFSNKMIFHAAEKETTLHIVDFGIQYGFQWPLLIQFLSKRPEGAPKLRITGIDLPQPGFRPAECIEETGRRLEKYCKRFNVPFEYNAIASQNWETIQIEELKIERNEVLAVNCAFRMKTLLDETVEGTSPRDAVLNLIRRMKPDIFINSIVNGSYNAPFFLTRFREALFHFSALYDVFDVTIPRDNPQRLMFEREFYGREAMNVVACEGLERVERPETYKKSQVRISRAGFKLLPLNQEIVSLFRTKMKAWYHKDFILDEDNHWMLQGWKGRIVYASSCWVPV</sequence>
<evidence type="ECO:0000313" key="8">
    <source>
        <dbReference type="Proteomes" id="UP000237347"/>
    </source>
</evidence>
<feature type="region of interest" description="Disordered" evidence="6">
    <location>
        <begin position="1132"/>
        <end position="1157"/>
    </location>
</feature>
<comment type="subcellular location">
    <subcellularLocation>
        <location evidence="1">Nucleus</location>
    </subcellularLocation>
</comment>
<dbReference type="Proteomes" id="UP000237347">
    <property type="component" value="Unassembled WGS sequence"/>
</dbReference>
<feature type="region of interest" description="SAW" evidence="5">
    <location>
        <begin position="1459"/>
        <end position="1534"/>
    </location>
</feature>
<proteinExistence type="inferred from homology"/>
<evidence type="ECO:0000256" key="6">
    <source>
        <dbReference type="SAM" id="MobiDB-lite"/>
    </source>
</evidence>
<evidence type="ECO:0000256" key="2">
    <source>
        <dbReference type="ARBA" id="ARBA00023015"/>
    </source>
</evidence>
<keyword evidence="3" id="KW-0804">Transcription</keyword>
<comment type="caution">
    <text evidence="5">Lacks conserved residue(s) required for the propagation of feature annotation.</text>
</comment>
<dbReference type="PANTHER" id="PTHR31636">
    <property type="entry name" value="OSJNBA0084A10.13 PROTEIN-RELATED"/>
    <property type="match status" value="1"/>
</dbReference>
<dbReference type="InterPro" id="IPR005202">
    <property type="entry name" value="TF_GRAS"/>
</dbReference>
<evidence type="ECO:0000256" key="4">
    <source>
        <dbReference type="ARBA" id="ARBA00023242"/>
    </source>
</evidence>
<feature type="compositionally biased region" description="Polar residues" evidence="6">
    <location>
        <begin position="922"/>
        <end position="931"/>
    </location>
</feature>
<feature type="region of interest" description="Disordered" evidence="6">
    <location>
        <begin position="896"/>
        <end position="931"/>
    </location>
</feature>
<feature type="region of interest" description="VHIID" evidence="5">
    <location>
        <begin position="1239"/>
        <end position="1304"/>
    </location>
</feature>